<organism evidence="1 2">
    <name type="scientific">Agrobacterium tumefaciens</name>
    <dbReference type="NCBI Taxonomy" id="358"/>
    <lineage>
        <taxon>Bacteria</taxon>
        <taxon>Pseudomonadati</taxon>
        <taxon>Pseudomonadota</taxon>
        <taxon>Alphaproteobacteria</taxon>
        <taxon>Hyphomicrobiales</taxon>
        <taxon>Rhizobiaceae</taxon>
        <taxon>Rhizobium/Agrobacterium group</taxon>
        <taxon>Agrobacterium</taxon>
        <taxon>Agrobacterium tumefaciens complex</taxon>
    </lineage>
</organism>
<accession>A0A2L2LMD2</accession>
<evidence type="ECO:0000313" key="1">
    <source>
        <dbReference type="EMBL" id="AVH45494.1"/>
    </source>
</evidence>
<dbReference type="AlphaFoldDB" id="A0A2L2LMD2"/>
<dbReference type="EMBL" id="CP026927">
    <property type="protein sequence ID" value="AVH45494.1"/>
    <property type="molecule type" value="Genomic_DNA"/>
</dbReference>
<evidence type="ECO:0000313" key="2">
    <source>
        <dbReference type="Proteomes" id="UP000237717"/>
    </source>
</evidence>
<protein>
    <submittedName>
        <fullName evidence="1">Uncharacterized protein</fullName>
    </submittedName>
</protein>
<sequence>MLQFDGNWRFDSPGPIEPAVQQAFRDLINRICGQGQRKPILEHFKARFCAAGGAEYWPSTNERFASEDLDRDMTRAGDNAAIFIETFWGACQELRARNPTMVIPDAGRINQILADADAGYQLDPPILTATRVHIPINVPNAPPSLDVQAQALINESLDASQRALSDGNGRQAVQEVLWLLETISTAFRSQEILDGSIQGRYFNKIIGELRQRGRGHQDQIFQWMMTLHGYLSSPTGGGVRHGVDLKEGLALEIDEARLYCNLIRSYLTFLIAEHERLSRREAQI</sequence>
<gene>
    <name evidence="1" type="ORF">At1D1609_54620</name>
</gene>
<proteinExistence type="predicted"/>
<dbReference type="RefSeq" id="WP_104680499.1">
    <property type="nucleotide sequence ID" value="NZ_CP026927.1"/>
</dbReference>
<name>A0A2L2LMD2_AGRTU</name>
<dbReference type="Proteomes" id="UP000237717">
    <property type="component" value="Plasmid pAt1D1609a"/>
</dbReference>
<reference evidence="1 2" key="1">
    <citation type="submission" date="2018-02" db="EMBL/GenBank/DDBJ databases">
        <title>Complete genome sequence of Agrobacterium tumefaciens 1D1609.</title>
        <authorList>
            <person name="Cho S.-T."/>
            <person name="Haryono M."/>
            <person name="Chang H.-H."/>
            <person name="Santos M.N."/>
            <person name="Lai E.-M."/>
            <person name="Kuo C.-H."/>
        </authorList>
    </citation>
    <scope>NUCLEOTIDE SEQUENCE [LARGE SCALE GENOMIC DNA]</scope>
    <source>
        <strain evidence="1 2">1D1609</strain>
        <plasmid evidence="2">Plasmid pat1d1609a</plasmid>
    </source>
</reference>
<geneLocation type="plasmid" evidence="2">
    <name>pat1d1609a</name>
</geneLocation>
<keyword evidence="1" id="KW-0614">Plasmid</keyword>